<dbReference type="Gene3D" id="1.10.287.130">
    <property type="match status" value="1"/>
</dbReference>
<proteinExistence type="predicted"/>
<evidence type="ECO:0000313" key="5">
    <source>
        <dbReference type="Proteomes" id="UP000321129"/>
    </source>
</evidence>
<keyword evidence="4" id="KW-0808">Transferase</keyword>
<dbReference type="Pfam" id="PF00512">
    <property type="entry name" value="HisKA"/>
    <property type="match status" value="1"/>
</dbReference>
<organism evidence="4 5">
    <name type="scientific">Flavisphingopyxis soli</name>
    <dbReference type="NCBI Taxonomy" id="2601267"/>
    <lineage>
        <taxon>Bacteria</taxon>
        <taxon>Pseudomonadati</taxon>
        <taxon>Pseudomonadota</taxon>
        <taxon>Alphaproteobacteria</taxon>
        <taxon>Sphingomonadales</taxon>
        <taxon>Sphingopyxidaceae</taxon>
        <taxon>Flavisphingopyxis</taxon>
    </lineage>
</organism>
<comment type="catalytic activity">
    <reaction evidence="1">
        <text>ATP + protein L-histidine = ADP + protein N-phospho-L-histidine.</text>
        <dbReference type="EC" id="2.7.13.3"/>
    </reaction>
</comment>
<dbReference type="InterPro" id="IPR036097">
    <property type="entry name" value="HisK_dim/P_sf"/>
</dbReference>
<evidence type="ECO:0000313" key="4">
    <source>
        <dbReference type="EMBL" id="TXC69196.1"/>
    </source>
</evidence>
<protein>
    <recommendedName>
        <fullName evidence="2">histidine kinase</fullName>
        <ecNumber evidence="2">2.7.13.3</ecNumber>
    </recommendedName>
</protein>
<dbReference type="EC" id="2.7.13.3" evidence="2"/>
<feature type="domain" description="Signal transduction histidine kinase dimerisation/phosphoacceptor" evidence="3">
    <location>
        <begin position="313"/>
        <end position="380"/>
    </location>
</feature>
<evidence type="ECO:0000256" key="1">
    <source>
        <dbReference type="ARBA" id="ARBA00000085"/>
    </source>
</evidence>
<keyword evidence="4" id="KW-0418">Kinase</keyword>
<evidence type="ECO:0000256" key="2">
    <source>
        <dbReference type="ARBA" id="ARBA00012438"/>
    </source>
</evidence>
<dbReference type="SUPFAM" id="SSF47384">
    <property type="entry name" value="Homodimeric domain of signal transducing histidine kinase"/>
    <property type="match status" value="1"/>
</dbReference>
<dbReference type="AlphaFoldDB" id="A0A5C6UB03"/>
<dbReference type="Proteomes" id="UP000321129">
    <property type="component" value="Unassembled WGS sequence"/>
</dbReference>
<accession>A0A5C6UB03</accession>
<evidence type="ECO:0000259" key="3">
    <source>
        <dbReference type="SMART" id="SM00388"/>
    </source>
</evidence>
<keyword evidence="5" id="KW-1185">Reference proteome</keyword>
<sequence>MRFDDMLATVIASDPASPFLRRNRWRQIADIVAQKGALIERRITARALAELARERESIPLADRIATAHALASHARFAPIVALFAHDAPDVARAMLRSVSLPDADWTIVIPALGPSGRATLRARDDLSAAARRALDAMGPSDMRLTDTSVVAEVAVAKEIEEPQDQPAPESDQIRELVRRIDAFRESRESVAARRVDEPLGIHAFQFTTGPDGAINWVAGAPRGALIGLDIATPASGGLSGPDAGAVGAFRHRGQIHDARIVLPPLPGFAGSWRFSAIPMFDPTSGRFEGYRGTVRRAAPGEDARIAVVEAAIDRGDAMRQLVHELRTPLNAISGFAQMIEAQMMGPASDRYRNIADRIASDAAASLAMIDSLDLALAPHDAPVDNNGGKCTIGEVASAAIGDLAGAASERDVEIDLARENRDAVVGIAADMAHRPLVRLVSVLIQAADPGSKIAMAIGEGQQGQGAVLAIALPMPLAGLSSDALRDPPHEDESGAAPARLALAFVLRLVDRALDQVGGTLMMVEDKLILRLPGDTAARRVDQTIG</sequence>
<name>A0A5C6UB03_9SPHN</name>
<comment type="caution">
    <text evidence="4">The sequence shown here is derived from an EMBL/GenBank/DDBJ whole genome shotgun (WGS) entry which is preliminary data.</text>
</comment>
<dbReference type="GO" id="GO:0000155">
    <property type="term" value="F:phosphorelay sensor kinase activity"/>
    <property type="evidence" value="ECO:0007669"/>
    <property type="project" value="InterPro"/>
</dbReference>
<dbReference type="EMBL" id="VOPY01000002">
    <property type="protein sequence ID" value="TXC69196.1"/>
    <property type="molecule type" value="Genomic_DNA"/>
</dbReference>
<dbReference type="InterPro" id="IPR003661">
    <property type="entry name" value="HisK_dim/P_dom"/>
</dbReference>
<dbReference type="SMART" id="SM00388">
    <property type="entry name" value="HisKA"/>
    <property type="match status" value="1"/>
</dbReference>
<dbReference type="CDD" id="cd00082">
    <property type="entry name" value="HisKA"/>
    <property type="match status" value="1"/>
</dbReference>
<gene>
    <name evidence="4" type="ORF">FSZ31_09775</name>
</gene>
<reference evidence="4 5" key="1">
    <citation type="submission" date="2019-08" db="EMBL/GenBank/DDBJ databases">
        <title>Sphingorhabdus soil sp. nov., isolated from arctic soil.</title>
        <authorList>
            <person name="Liu Y."/>
        </authorList>
    </citation>
    <scope>NUCLEOTIDE SEQUENCE [LARGE SCALE GENOMIC DNA]</scope>
    <source>
        <strain evidence="4 5">D-2Q-5-6</strain>
    </source>
</reference>